<keyword evidence="3" id="KW-1185">Reference proteome</keyword>
<reference evidence="3" key="1">
    <citation type="journal article" date="2017" name="Nat. Ecol. Evol.">
        <title>Genome expansion and lineage-specific genetic innovations in the forest pathogenic fungi Armillaria.</title>
        <authorList>
            <person name="Sipos G."/>
            <person name="Prasanna A.N."/>
            <person name="Walter M.C."/>
            <person name="O'Connor E."/>
            <person name="Balint B."/>
            <person name="Krizsan K."/>
            <person name="Kiss B."/>
            <person name="Hess J."/>
            <person name="Varga T."/>
            <person name="Slot J."/>
            <person name="Riley R."/>
            <person name="Boka B."/>
            <person name="Rigling D."/>
            <person name="Barry K."/>
            <person name="Lee J."/>
            <person name="Mihaltcheva S."/>
            <person name="LaButti K."/>
            <person name="Lipzen A."/>
            <person name="Waldron R."/>
            <person name="Moloney N.M."/>
            <person name="Sperisen C."/>
            <person name="Kredics L."/>
            <person name="Vagvoelgyi C."/>
            <person name="Patrignani A."/>
            <person name="Fitzpatrick D."/>
            <person name="Nagy I."/>
            <person name="Doyle S."/>
            <person name="Anderson J.B."/>
            <person name="Grigoriev I.V."/>
            <person name="Gueldener U."/>
            <person name="Muensterkoetter M."/>
            <person name="Nagy L.G."/>
        </authorList>
    </citation>
    <scope>NUCLEOTIDE SEQUENCE [LARGE SCALE GENOMIC DNA]</scope>
    <source>
        <strain evidence="3">C18/9</strain>
    </source>
</reference>
<evidence type="ECO:0000256" key="1">
    <source>
        <dbReference type="SAM" id="Phobius"/>
    </source>
</evidence>
<name>A0A284QR49_ARMOS</name>
<keyword evidence="1" id="KW-1133">Transmembrane helix</keyword>
<sequence>MTALEKESWWHEDESKGGAGFIEIGPETMAPVKPSWMMDMERPSRFRLVVAATTLLASVAATSIFQVKMSQRQNASKPHEAEEAQDLALGFRCVVSDKYDQVMLSEVSAPTDEIWEPGVQRGVLAVLKSFGYTIEQLKGTNVHSLSNIITMQSDVHESFTRLEIWFEKTGCITPTPPYPTQSQPHYAIQSISPYPEITSTTPDNENLPVPSSPARYLCKGRPVFWGG</sequence>
<proteinExistence type="predicted"/>
<dbReference type="Proteomes" id="UP000219338">
    <property type="component" value="Unassembled WGS sequence"/>
</dbReference>
<keyword evidence="1" id="KW-0812">Transmembrane</keyword>
<protein>
    <recommendedName>
        <fullName evidence="4">HNH nuclease domain-containing protein</fullName>
    </recommendedName>
</protein>
<organism evidence="2 3">
    <name type="scientific">Armillaria ostoyae</name>
    <name type="common">Armillaria root rot fungus</name>
    <dbReference type="NCBI Taxonomy" id="47428"/>
    <lineage>
        <taxon>Eukaryota</taxon>
        <taxon>Fungi</taxon>
        <taxon>Dikarya</taxon>
        <taxon>Basidiomycota</taxon>
        <taxon>Agaricomycotina</taxon>
        <taxon>Agaricomycetes</taxon>
        <taxon>Agaricomycetidae</taxon>
        <taxon>Agaricales</taxon>
        <taxon>Marasmiineae</taxon>
        <taxon>Physalacriaceae</taxon>
        <taxon>Armillaria</taxon>
    </lineage>
</organism>
<evidence type="ECO:0000313" key="3">
    <source>
        <dbReference type="Proteomes" id="UP000219338"/>
    </source>
</evidence>
<gene>
    <name evidence="2" type="ORF">ARMOST_02189</name>
</gene>
<dbReference type="OrthoDB" id="2104739at2759"/>
<keyword evidence="1" id="KW-0472">Membrane</keyword>
<dbReference type="STRING" id="47428.A0A284QR49"/>
<evidence type="ECO:0000313" key="2">
    <source>
        <dbReference type="EMBL" id="SJK98913.1"/>
    </source>
</evidence>
<dbReference type="EMBL" id="FUEG01000001">
    <property type="protein sequence ID" value="SJK98913.1"/>
    <property type="molecule type" value="Genomic_DNA"/>
</dbReference>
<feature type="transmembrane region" description="Helical" evidence="1">
    <location>
        <begin position="46"/>
        <end position="67"/>
    </location>
</feature>
<evidence type="ECO:0008006" key="4">
    <source>
        <dbReference type="Google" id="ProtNLM"/>
    </source>
</evidence>
<accession>A0A284QR49</accession>
<dbReference type="AlphaFoldDB" id="A0A284QR49"/>